<feature type="region of interest" description="Disordered" evidence="1">
    <location>
        <begin position="288"/>
        <end position="381"/>
    </location>
</feature>
<proteinExistence type="predicted"/>
<feature type="compositionally biased region" description="Polar residues" evidence="1">
    <location>
        <begin position="94"/>
        <end position="107"/>
    </location>
</feature>
<comment type="caution">
    <text evidence="4">The sequence shown here is derived from an EMBL/GenBank/DDBJ whole genome shotgun (WGS) entry which is preliminary data.</text>
</comment>
<feature type="domain" description="DUF6594" evidence="3">
    <location>
        <begin position="515"/>
        <end position="738"/>
    </location>
</feature>
<sequence length="777" mass="87015">MADSGATVLAEKLSVSTVGDSETSSSATPISPGIQRELSSGSRNPTSRRSSASSLSNSSRHSQWTSADSEKVEPRRHSESSASATSNRHRPSALPSSSKRTSAPRTSSLDRDQGSFHPKLDRIREDRERESDQETQRGTSSKDRERDREKPRNKTRTSRRIVPAEDLGIGNGHVYRRNVRHRPSNGTSLQRQFNSIANASLVSVLTSLTSTSGASSGSNKTVTQDSYDRGHSHRKKRSKTRRREEKDPASTASHHSSSRGQGPSVFDYMEDDMPSEYEAAYMNGTSEASWHQRPASSSGYEASEGSPEIEPRSIVVRRVSATRMDRMNSDSGISMREGTPEPGDKPSPVARHDSAVEHNGVDDDESNSDSDSDEDGDETQLTDVSQFQVSQHDEDLHLREQLQEKEEQIKEHILQSPQPRRYHSFTRPRYDVQPGLPNMTQYPDHSYSLQHSYTYPQPIPRPSLNGSTSYPPYSQAYPYSGYPTRRASMVDDHRGDTTAKTTLAGYELLALKLSEQTGSKHMGVNKGEEEVTPLYRRFEFLNHRILLHLQDEIAELEEELRRIDEAIAQRQQHVQNSMNAETAKSSDESTPRIAASRRDDARAGGELCERRTMLLGRIYNKLAQYNKAMAAYTTAKTNLNSATQEELQSYRTWMEANVPIDKVETRFLDFDADLVSIGNSHRRDPPVAPVETAQQSADLTAPAQSSTDDKWLTPSDMMLIFSILIAFCSCIFLTASMFDSQWAWALAFMSSAWAFIFAWAYSNKVLHERTKSNLKGK</sequence>
<protein>
    <recommendedName>
        <fullName evidence="3">DUF6594 domain-containing protein</fullName>
    </recommendedName>
</protein>
<feature type="compositionally biased region" description="Basic residues" evidence="1">
    <location>
        <begin position="174"/>
        <end position="183"/>
    </location>
</feature>
<evidence type="ECO:0000313" key="4">
    <source>
        <dbReference type="EMBL" id="KAF2102018.1"/>
    </source>
</evidence>
<feature type="transmembrane region" description="Helical" evidence="2">
    <location>
        <begin position="742"/>
        <end position="761"/>
    </location>
</feature>
<feature type="compositionally biased region" description="Polar residues" evidence="1">
    <location>
        <begin position="573"/>
        <end position="583"/>
    </location>
</feature>
<organism evidence="4 5">
    <name type="scientific">Rhizodiscina lignyota</name>
    <dbReference type="NCBI Taxonomy" id="1504668"/>
    <lineage>
        <taxon>Eukaryota</taxon>
        <taxon>Fungi</taxon>
        <taxon>Dikarya</taxon>
        <taxon>Ascomycota</taxon>
        <taxon>Pezizomycotina</taxon>
        <taxon>Dothideomycetes</taxon>
        <taxon>Pleosporomycetidae</taxon>
        <taxon>Aulographales</taxon>
        <taxon>Rhizodiscinaceae</taxon>
        <taxon>Rhizodiscina</taxon>
    </lineage>
</organism>
<feature type="compositionally biased region" description="Basic and acidic residues" evidence="1">
    <location>
        <begin position="68"/>
        <end position="79"/>
    </location>
</feature>
<feature type="compositionally biased region" description="Acidic residues" evidence="1">
    <location>
        <begin position="362"/>
        <end position="380"/>
    </location>
</feature>
<evidence type="ECO:0000259" key="3">
    <source>
        <dbReference type="Pfam" id="PF20237"/>
    </source>
</evidence>
<reference evidence="4" key="1">
    <citation type="journal article" date="2020" name="Stud. Mycol.">
        <title>101 Dothideomycetes genomes: a test case for predicting lifestyles and emergence of pathogens.</title>
        <authorList>
            <person name="Haridas S."/>
            <person name="Albert R."/>
            <person name="Binder M."/>
            <person name="Bloem J."/>
            <person name="Labutti K."/>
            <person name="Salamov A."/>
            <person name="Andreopoulos B."/>
            <person name="Baker S."/>
            <person name="Barry K."/>
            <person name="Bills G."/>
            <person name="Bluhm B."/>
            <person name="Cannon C."/>
            <person name="Castanera R."/>
            <person name="Culley D."/>
            <person name="Daum C."/>
            <person name="Ezra D."/>
            <person name="Gonzalez J."/>
            <person name="Henrissat B."/>
            <person name="Kuo A."/>
            <person name="Liang C."/>
            <person name="Lipzen A."/>
            <person name="Lutzoni F."/>
            <person name="Magnuson J."/>
            <person name="Mondo S."/>
            <person name="Nolan M."/>
            <person name="Ohm R."/>
            <person name="Pangilinan J."/>
            <person name="Park H.-J."/>
            <person name="Ramirez L."/>
            <person name="Alfaro M."/>
            <person name="Sun H."/>
            <person name="Tritt A."/>
            <person name="Yoshinaga Y."/>
            <person name="Zwiers L.-H."/>
            <person name="Turgeon B."/>
            <person name="Goodwin S."/>
            <person name="Spatafora J."/>
            <person name="Crous P."/>
            <person name="Grigoriev I."/>
        </authorList>
    </citation>
    <scope>NUCLEOTIDE SEQUENCE</scope>
    <source>
        <strain evidence="4">CBS 133067</strain>
    </source>
</reference>
<evidence type="ECO:0000256" key="2">
    <source>
        <dbReference type="SAM" id="Phobius"/>
    </source>
</evidence>
<feature type="compositionally biased region" description="Basic and acidic residues" evidence="1">
    <location>
        <begin position="338"/>
        <end position="361"/>
    </location>
</feature>
<keyword evidence="5" id="KW-1185">Reference proteome</keyword>
<name>A0A9P4ILA2_9PEZI</name>
<feature type="compositionally biased region" description="Basic residues" evidence="1">
    <location>
        <begin position="231"/>
        <end position="241"/>
    </location>
</feature>
<keyword evidence="2" id="KW-0472">Membrane</keyword>
<dbReference type="AlphaFoldDB" id="A0A9P4ILA2"/>
<dbReference type="PANTHER" id="PTHR34502:SF6">
    <property type="entry name" value="DUF6594 DOMAIN-CONTAINING PROTEIN"/>
    <property type="match status" value="1"/>
</dbReference>
<dbReference type="OrthoDB" id="5416037at2759"/>
<feature type="compositionally biased region" description="Basic and acidic residues" evidence="1">
    <location>
        <begin position="584"/>
        <end position="602"/>
    </location>
</feature>
<dbReference type="Pfam" id="PF20237">
    <property type="entry name" value="DUF6594"/>
    <property type="match status" value="1"/>
</dbReference>
<feature type="compositionally biased region" description="Low complexity" evidence="1">
    <location>
        <begin position="294"/>
        <end position="306"/>
    </location>
</feature>
<dbReference type="InterPro" id="IPR046529">
    <property type="entry name" value="DUF6594"/>
</dbReference>
<feature type="region of interest" description="Disordered" evidence="1">
    <location>
        <begin position="209"/>
        <end position="269"/>
    </location>
</feature>
<dbReference type="PANTHER" id="PTHR34502">
    <property type="entry name" value="DUF6594 DOMAIN-CONTAINING PROTEIN-RELATED"/>
    <property type="match status" value="1"/>
</dbReference>
<gene>
    <name evidence="4" type="ORF">NA57DRAFT_53952</name>
</gene>
<feature type="compositionally biased region" description="Low complexity" evidence="1">
    <location>
        <begin position="209"/>
        <end position="218"/>
    </location>
</feature>
<feature type="region of interest" description="Disordered" evidence="1">
    <location>
        <begin position="680"/>
        <end position="707"/>
    </location>
</feature>
<accession>A0A9P4ILA2</accession>
<evidence type="ECO:0000313" key="5">
    <source>
        <dbReference type="Proteomes" id="UP000799772"/>
    </source>
</evidence>
<keyword evidence="2" id="KW-0812">Transmembrane</keyword>
<dbReference type="EMBL" id="ML978123">
    <property type="protein sequence ID" value="KAF2102018.1"/>
    <property type="molecule type" value="Genomic_DNA"/>
</dbReference>
<feature type="transmembrane region" description="Helical" evidence="2">
    <location>
        <begin position="717"/>
        <end position="735"/>
    </location>
</feature>
<feature type="region of interest" description="Disordered" evidence="1">
    <location>
        <begin position="14"/>
        <end position="188"/>
    </location>
</feature>
<dbReference type="Proteomes" id="UP000799772">
    <property type="component" value="Unassembled WGS sequence"/>
</dbReference>
<feature type="compositionally biased region" description="Polar residues" evidence="1">
    <location>
        <begin position="250"/>
        <end position="261"/>
    </location>
</feature>
<evidence type="ECO:0000256" key="1">
    <source>
        <dbReference type="SAM" id="MobiDB-lite"/>
    </source>
</evidence>
<keyword evidence="2" id="KW-1133">Transmembrane helix</keyword>
<feature type="compositionally biased region" description="Low complexity" evidence="1">
    <location>
        <begin position="42"/>
        <end position="62"/>
    </location>
</feature>
<feature type="compositionally biased region" description="Basic and acidic residues" evidence="1">
    <location>
        <begin position="108"/>
        <end position="152"/>
    </location>
</feature>
<feature type="region of interest" description="Disordered" evidence="1">
    <location>
        <begin position="412"/>
        <end position="435"/>
    </location>
</feature>
<feature type="region of interest" description="Disordered" evidence="1">
    <location>
        <begin position="573"/>
        <end position="602"/>
    </location>
</feature>
<feature type="compositionally biased region" description="Polar residues" evidence="1">
    <location>
        <begin position="692"/>
        <end position="706"/>
    </location>
</feature>
<feature type="compositionally biased region" description="Polar residues" evidence="1">
    <location>
        <begin position="14"/>
        <end position="29"/>
    </location>
</feature>